<dbReference type="Proteomes" id="UP001596501">
    <property type="component" value="Unassembled WGS sequence"/>
</dbReference>
<proteinExistence type="predicted"/>
<protein>
    <recommendedName>
        <fullName evidence="3">histidine kinase</fullName>
        <ecNumber evidence="3">2.7.13.3</ecNumber>
    </recommendedName>
</protein>
<sequence length="452" mass="49186">MTSRPQSLWLRLWWWVLGTTTAVWLTLAGVAFYTGHHEAEEIAEGQLKSVASHWLALPAAQWPEAASTSPPRDATALTRHKEAYTTEWAVLLWSGPSLRLDSHGLQAQLPTDLRAGLQRLRLPGLPGEWRMWVQDATDHGTPRRAVVLVPTQAHAALGRDIAEHIVRPALVLLPLVALLLAWALKRGLSPLRRLAGQVAALDLHSGKHLPDERRFVELQGTVHAINTLVQNLQDQVRRERGFAADVAHELRTPLTALVWQAQLARSSGDATERAQALAQVERDALRAGRILSQLLELARAQGLNRQGMVAVGLAELASAVIADHAQAAFEGGRELGLQDDAPGQQTHGHPLMLELALRNLVDNALRHTPRGTQVLVRVWRSANAYGIDVLDDGGGPTNASAPAQPGQNLGIGLTLVRRIATEHDAELQPAPPTAEWSHGWRITWPTPAAANG</sequence>
<dbReference type="PANTHER" id="PTHR45436">
    <property type="entry name" value="SENSOR HISTIDINE KINASE YKOH"/>
    <property type="match status" value="1"/>
</dbReference>
<evidence type="ECO:0000256" key="7">
    <source>
        <dbReference type="ARBA" id="ARBA00022777"/>
    </source>
</evidence>
<evidence type="ECO:0000256" key="3">
    <source>
        <dbReference type="ARBA" id="ARBA00012438"/>
    </source>
</evidence>
<dbReference type="InterPro" id="IPR003594">
    <property type="entry name" value="HATPase_dom"/>
</dbReference>
<comment type="subcellular location">
    <subcellularLocation>
        <location evidence="2">Membrane</location>
    </subcellularLocation>
</comment>
<feature type="transmembrane region" description="Helical" evidence="10">
    <location>
        <begin position="12"/>
        <end position="33"/>
    </location>
</feature>
<evidence type="ECO:0000259" key="12">
    <source>
        <dbReference type="PROSITE" id="PS50885"/>
    </source>
</evidence>
<dbReference type="SUPFAM" id="SSF47384">
    <property type="entry name" value="Homodimeric domain of signal transducing histidine kinase"/>
    <property type="match status" value="1"/>
</dbReference>
<evidence type="ECO:0000256" key="6">
    <source>
        <dbReference type="ARBA" id="ARBA00022692"/>
    </source>
</evidence>
<reference evidence="14" key="1">
    <citation type="journal article" date="2019" name="Int. J. Syst. Evol. Microbiol.">
        <title>The Global Catalogue of Microorganisms (GCM) 10K type strain sequencing project: providing services to taxonomists for standard genome sequencing and annotation.</title>
        <authorList>
            <consortium name="The Broad Institute Genomics Platform"/>
            <consortium name="The Broad Institute Genome Sequencing Center for Infectious Disease"/>
            <person name="Wu L."/>
            <person name="Ma J."/>
        </authorList>
    </citation>
    <scope>NUCLEOTIDE SEQUENCE [LARGE SCALE GENOMIC DNA]</scope>
    <source>
        <strain evidence="14">CGMCC 1.12371</strain>
    </source>
</reference>
<keyword evidence="5" id="KW-0808">Transferase</keyword>
<name>A0ABW2QEP2_9BURK</name>
<comment type="caution">
    <text evidence="13">The sequence shown here is derived from an EMBL/GenBank/DDBJ whole genome shotgun (WGS) entry which is preliminary data.</text>
</comment>
<dbReference type="InterPro" id="IPR003661">
    <property type="entry name" value="HisK_dim/P_dom"/>
</dbReference>
<dbReference type="GO" id="GO:0016301">
    <property type="term" value="F:kinase activity"/>
    <property type="evidence" value="ECO:0007669"/>
    <property type="project" value="UniProtKB-KW"/>
</dbReference>
<accession>A0ABW2QEP2</accession>
<dbReference type="SMART" id="SM00388">
    <property type="entry name" value="HisKA"/>
    <property type="match status" value="1"/>
</dbReference>
<feature type="domain" description="HAMP" evidence="12">
    <location>
        <begin position="185"/>
        <end position="237"/>
    </location>
</feature>
<evidence type="ECO:0000256" key="8">
    <source>
        <dbReference type="ARBA" id="ARBA00022989"/>
    </source>
</evidence>
<keyword evidence="9" id="KW-0902">Two-component regulatory system</keyword>
<dbReference type="PANTHER" id="PTHR45436:SF5">
    <property type="entry name" value="SENSOR HISTIDINE KINASE TRCS"/>
    <property type="match status" value="1"/>
</dbReference>
<keyword evidence="6 10" id="KW-0812">Transmembrane</keyword>
<comment type="catalytic activity">
    <reaction evidence="1">
        <text>ATP + protein L-histidine = ADP + protein N-phospho-L-histidine.</text>
        <dbReference type="EC" id="2.7.13.3"/>
    </reaction>
</comment>
<evidence type="ECO:0000259" key="11">
    <source>
        <dbReference type="PROSITE" id="PS50109"/>
    </source>
</evidence>
<evidence type="ECO:0000256" key="1">
    <source>
        <dbReference type="ARBA" id="ARBA00000085"/>
    </source>
</evidence>
<dbReference type="Gene3D" id="1.10.287.130">
    <property type="match status" value="1"/>
</dbReference>
<dbReference type="Pfam" id="PF00512">
    <property type="entry name" value="HisKA"/>
    <property type="match status" value="1"/>
</dbReference>
<dbReference type="InterPro" id="IPR003660">
    <property type="entry name" value="HAMP_dom"/>
</dbReference>
<dbReference type="PROSITE" id="PS50109">
    <property type="entry name" value="HIS_KIN"/>
    <property type="match status" value="1"/>
</dbReference>
<dbReference type="InterPro" id="IPR050428">
    <property type="entry name" value="TCS_sensor_his_kinase"/>
</dbReference>
<evidence type="ECO:0000256" key="2">
    <source>
        <dbReference type="ARBA" id="ARBA00004370"/>
    </source>
</evidence>
<dbReference type="EMBL" id="JBHTCA010000002">
    <property type="protein sequence ID" value="MFC7407935.1"/>
    <property type="molecule type" value="Genomic_DNA"/>
</dbReference>
<evidence type="ECO:0000256" key="9">
    <source>
        <dbReference type="ARBA" id="ARBA00023012"/>
    </source>
</evidence>
<keyword evidence="4" id="KW-0597">Phosphoprotein</keyword>
<evidence type="ECO:0000256" key="4">
    <source>
        <dbReference type="ARBA" id="ARBA00022553"/>
    </source>
</evidence>
<dbReference type="RefSeq" id="WP_382219831.1">
    <property type="nucleotide sequence ID" value="NZ_JBHTCA010000002.1"/>
</dbReference>
<dbReference type="InterPro" id="IPR036890">
    <property type="entry name" value="HATPase_C_sf"/>
</dbReference>
<dbReference type="SMART" id="SM00387">
    <property type="entry name" value="HATPase_c"/>
    <property type="match status" value="1"/>
</dbReference>
<dbReference type="CDD" id="cd00075">
    <property type="entry name" value="HATPase"/>
    <property type="match status" value="1"/>
</dbReference>
<organism evidence="13 14">
    <name type="scientific">Hydrogenophaga atypica</name>
    <dbReference type="NCBI Taxonomy" id="249409"/>
    <lineage>
        <taxon>Bacteria</taxon>
        <taxon>Pseudomonadati</taxon>
        <taxon>Pseudomonadota</taxon>
        <taxon>Betaproteobacteria</taxon>
        <taxon>Burkholderiales</taxon>
        <taxon>Comamonadaceae</taxon>
        <taxon>Hydrogenophaga</taxon>
    </lineage>
</organism>
<dbReference type="EC" id="2.7.13.3" evidence="3"/>
<evidence type="ECO:0000313" key="14">
    <source>
        <dbReference type="Proteomes" id="UP001596501"/>
    </source>
</evidence>
<dbReference type="InterPro" id="IPR036097">
    <property type="entry name" value="HisK_dim/P_sf"/>
</dbReference>
<dbReference type="CDD" id="cd00082">
    <property type="entry name" value="HisKA"/>
    <property type="match status" value="1"/>
</dbReference>
<dbReference type="Gene3D" id="3.30.565.10">
    <property type="entry name" value="Histidine kinase-like ATPase, C-terminal domain"/>
    <property type="match status" value="1"/>
</dbReference>
<dbReference type="PROSITE" id="PS50885">
    <property type="entry name" value="HAMP"/>
    <property type="match status" value="1"/>
</dbReference>
<evidence type="ECO:0000256" key="5">
    <source>
        <dbReference type="ARBA" id="ARBA00022679"/>
    </source>
</evidence>
<keyword evidence="14" id="KW-1185">Reference proteome</keyword>
<keyword evidence="10" id="KW-0472">Membrane</keyword>
<keyword evidence="7 13" id="KW-0418">Kinase</keyword>
<evidence type="ECO:0000256" key="10">
    <source>
        <dbReference type="SAM" id="Phobius"/>
    </source>
</evidence>
<dbReference type="InterPro" id="IPR005467">
    <property type="entry name" value="His_kinase_dom"/>
</dbReference>
<keyword evidence="8 10" id="KW-1133">Transmembrane helix</keyword>
<dbReference type="SUPFAM" id="SSF55874">
    <property type="entry name" value="ATPase domain of HSP90 chaperone/DNA topoisomerase II/histidine kinase"/>
    <property type="match status" value="1"/>
</dbReference>
<feature type="domain" description="Histidine kinase" evidence="11">
    <location>
        <begin position="245"/>
        <end position="450"/>
    </location>
</feature>
<evidence type="ECO:0000313" key="13">
    <source>
        <dbReference type="EMBL" id="MFC7407935.1"/>
    </source>
</evidence>
<dbReference type="Pfam" id="PF02518">
    <property type="entry name" value="HATPase_c"/>
    <property type="match status" value="1"/>
</dbReference>
<gene>
    <name evidence="13" type="ORF">ACFQPB_03610</name>
</gene>